<evidence type="ECO:0000256" key="1">
    <source>
        <dbReference type="SAM" id="MobiDB-lite"/>
    </source>
</evidence>
<evidence type="ECO:0000313" key="3">
    <source>
        <dbReference type="Proteomes" id="UP000646776"/>
    </source>
</evidence>
<dbReference type="AlphaFoldDB" id="A0A918LP09"/>
<sequence>MELQHRVALVLPYAQVRGVRGGFLLHDDIASNPLHRSGASNGGGVRSSSPLQQGTPDGVNFSMFD</sequence>
<protein>
    <submittedName>
        <fullName evidence="2">Uncharacterized protein</fullName>
    </submittedName>
</protein>
<reference evidence="2" key="1">
    <citation type="journal article" date="2014" name="Int. J. Syst. Evol. Microbiol.">
        <title>Complete genome sequence of Corynebacterium casei LMG S-19264T (=DSM 44701T), isolated from a smear-ripened cheese.</title>
        <authorList>
            <consortium name="US DOE Joint Genome Institute (JGI-PGF)"/>
            <person name="Walter F."/>
            <person name="Albersmeier A."/>
            <person name="Kalinowski J."/>
            <person name="Ruckert C."/>
        </authorList>
    </citation>
    <scope>NUCLEOTIDE SEQUENCE</scope>
    <source>
        <strain evidence="2">JCM 4125</strain>
    </source>
</reference>
<feature type="region of interest" description="Disordered" evidence="1">
    <location>
        <begin position="31"/>
        <end position="65"/>
    </location>
</feature>
<name>A0A918LP09_9ACTN</name>
<gene>
    <name evidence="2" type="ORF">GCM10010226_02450</name>
</gene>
<reference evidence="2" key="2">
    <citation type="submission" date="2020-09" db="EMBL/GenBank/DDBJ databases">
        <authorList>
            <person name="Sun Q."/>
            <person name="Ohkuma M."/>
        </authorList>
    </citation>
    <scope>NUCLEOTIDE SEQUENCE</scope>
    <source>
        <strain evidence="2">JCM 4125</strain>
    </source>
</reference>
<organism evidence="2 3">
    <name type="scientific">Streptomyces phaeofaciens</name>
    <dbReference type="NCBI Taxonomy" id="68254"/>
    <lineage>
        <taxon>Bacteria</taxon>
        <taxon>Bacillati</taxon>
        <taxon>Actinomycetota</taxon>
        <taxon>Actinomycetes</taxon>
        <taxon>Kitasatosporales</taxon>
        <taxon>Streptomycetaceae</taxon>
        <taxon>Streptomyces</taxon>
    </lineage>
</organism>
<keyword evidence="3" id="KW-1185">Reference proteome</keyword>
<comment type="caution">
    <text evidence="2">The sequence shown here is derived from an EMBL/GenBank/DDBJ whole genome shotgun (WGS) entry which is preliminary data.</text>
</comment>
<evidence type="ECO:0000313" key="2">
    <source>
        <dbReference type="EMBL" id="GGT30117.1"/>
    </source>
</evidence>
<proteinExistence type="predicted"/>
<dbReference type="EMBL" id="BMSA01000001">
    <property type="protein sequence ID" value="GGT30117.1"/>
    <property type="molecule type" value="Genomic_DNA"/>
</dbReference>
<dbReference type="Proteomes" id="UP000646776">
    <property type="component" value="Unassembled WGS sequence"/>
</dbReference>
<feature type="compositionally biased region" description="Polar residues" evidence="1">
    <location>
        <begin position="46"/>
        <end position="55"/>
    </location>
</feature>
<accession>A0A918LP09</accession>